<dbReference type="InterPro" id="IPR036271">
    <property type="entry name" value="Tet_transcr_reg_TetR-rel_C_sf"/>
</dbReference>
<dbReference type="InterPro" id="IPR009057">
    <property type="entry name" value="Homeodomain-like_sf"/>
</dbReference>
<proteinExistence type="predicted"/>
<dbReference type="PROSITE" id="PS50977">
    <property type="entry name" value="HTH_TETR_2"/>
    <property type="match status" value="1"/>
</dbReference>
<dbReference type="InterPro" id="IPR050109">
    <property type="entry name" value="HTH-type_TetR-like_transc_reg"/>
</dbReference>
<organism evidence="6 7">
    <name type="scientific">Haloactinopolyspora alba</name>
    <dbReference type="NCBI Taxonomy" id="648780"/>
    <lineage>
        <taxon>Bacteria</taxon>
        <taxon>Bacillati</taxon>
        <taxon>Actinomycetota</taxon>
        <taxon>Actinomycetes</taxon>
        <taxon>Jiangellales</taxon>
        <taxon>Jiangellaceae</taxon>
        <taxon>Haloactinopolyspora</taxon>
    </lineage>
</organism>
<evidence type="ECO:0000313" key="6">
    <source>
        <dbReference type="EMBL" id="PSL01795.1"/>
    </source>
</evidence>
<dbReference type="PANTHER" id="PTHR30055:SF234">
    <property type="entry name" value="HTH-TYPE TRANSCRIPTIONAL REGULATOR BETI"/>
    <property type="match status" value="1"/>
</dbReference>
<evidence type="ECO:0000259" key="5">
    <source>
        <dbReference type="PROSITE" id="PS50977"/>
    </source>
</evidence>
<sequence length="192" mass="20920">MAGPTAAAPGRKQRADAARNRARLVAAAKQVVSEQGATASLERVAREAGVSIATLYRHFPERDVLIEAVYREEVDSLVGAASDLAREREPIEALRLWLLLFVDFLEVKQGMSEVLGTLIRGPEPLFRESSDRLAATVETLVRNAEEASSLRADIQPLDLLRAIGGIANVSPDKNWKQSAVGLIELLLRGLQE</sequence>
<dbReference type="EMBL" id="PYGE01000012">
    <property type="protein sequence ID" value="PSL01795.1"/>
    <property type="molecule type" value="Genomic_DNA"/>
</dbReference>
<gene>
    <name evidence="6" type="ORF">CLV30_11234</name>
</gene>
<keyword evidence="7" id="KW-1185">Reference proteome</keyword>
<dbReference type="GO" id="GO:0000976">
    <property type="term" value="F:transcription cis-regulatory region binding"/>
    <property type="evidence" value="ECO:0007669"/>
    <property type="project" value="TreeGrafter"/>
</dbReference>
<dbReference type="OrthoDB" id="9795011at2"/>
<dbReference type="AlphaFoldDB" id="A0A2P8DX51"/>
<dbReference type="PRINTS" id="PR00455">
    <property type="entry name" value="HTHTETR"/>
</dbReference>
<accession>A0A2P8DX51</accession>
<dbReference type="SUPFAM" id="SSF48498">
    <property type="entry name" value="Tetracyclin repressor-like, C-terminal domain"/>
    <property type="match status" value="1"/>
</dbReference>
<dbReference type="Pfam" id="PF00440">
    <property type="entry name" value="TetR_N"/>
    <property type="match status" value="1"/>
</dbReference>
<keyword evidence="2 4" id="KW-0238">DNA-binding</keyword>
<keyword evidence="1" id="KW-0805">Transcription regulation</keyword>
<evidence type="ECO:0000256" key="4">
    <source>
        <dbReference type="PROSITE-ProRule" id="PRU00335"/>
    </source>
</evidence>
<evidence type="ECO:0000256" key="2">
    <source>
        <dbReference type="ARBA" id="ARBA00023125"/>
    </source>
</evidence>
<comment type="caution">
    <text evidence="6">The sequence shown here is derived from an EMBL/GenBank/DDBJ whole genome shotgun (WGS) entry which is preliminary data.</text>
</comment>
<feature type="DNA-binding region" description="H-T-H motif" evidence="4">
    <location>
        <begin position="40"/>
        <end position="59"/>
    </location>
</feature>
<feature type="domain" description="HTH tetR-type" evidence="5">
    <location>
        <begin position="18"/>
        <end position="77"/>
    </location>
</feature>
<dbReference type="Gene3D" id="1.10.357.10">
    <property type="entry name" value="Tetracycline Repressor, domain 2"/>
    <property type="match status" value="1"/>
</dbReference>
<keyword evidence="3" id="KW-0804">Transcription</keyword>
<protein>
    <submittedName>
        <fullName evidence="6">TetR family transcriptional regulator</fullName>
    </submittedName>
</protein>
<dbReference type="InterPro" id="IPR001647">
    <property type="entry name" value="HTH_TetR"/>
</dbReference>
<dbReference type="Pfam" id="PF21597">
    <property type="entry name" value="TetR_C_43"/>
    <property type="match status" value="1"/>
</dbReference>
<evidence type="ECO:0000256" key="3">
    <source>
        <dbReference type="ARBA" id="ARBA00023163"/>
    </source>
</evidence>
<dbReference type="Proteomes" id="UP000243528">
    <property type="component" value="Unassembled WGS sequence"/>
</dbReference>
<dbReference type="InterPro" id="IPR049445">
    <property type="entry name" value="TetR_SbtR-like_C"/>
</dbReference>
<evidence type="ECO:0000313" key="7">
    <source>
        <dbReference type="Proteomes" id="UP000243528"/>
    </source>
</evidence>
<dbReference type="PANTHER" id="PTHR30055">
    <property type="entry name" value="HTH-TYPE TRANSCRIPTIONAL REGULATOR RUTR"/>
    <property type="match status" value="1"/>
</dbReference>
<reference evidence="6 7" key="1">
    <citation type="submission" date="2018-03" db="EMBL/GenBank/DDBJ databases">
        <title>Genomic Encyclopedia of Archaeal and Bacterial Type Strains, Phase II (KMG-II): from individual species to whole genera.</title>
        <authorList>
            <person name="Goeker M."/>
        </authorList>
    </citation>
    <scope>NUCLEOTIDE SEQUENCE [LARGE SCALE GENOMIC DNA]</scope>
    <source>
        <strain evidence="6 7">DSM 45211</strain>
    </source>
</reference>
<dbReference type="GO" id="GO:0003700">
    <property type="term" value="F:DNA-binding transcription factor activity"/>
    <property type="evidence" value="ECO:0007669"/>
    <property type="project" value="TreeGrafter"/>
</dbReference>
<dbReference type="SUPFAM" id="SSF46689">
    <property type="entry name" value="Homeodomain-like"/>
    <property type="match status" value="1"/>
</dbReference>
<dbReference type="RefSeq" id="WP_106538267.1">
    <property type="nucleotide sequence ID" value="NZ_RZHB01000020.1"/>
</dbReference>
<evidence type="ECO:0000256" key="1">
    <source>
        <dbReference type="ARBA" id="ARBA00023015"/>
    </source>
</evidence>
<name>A0A2P8DX51_9ACTN</name>